<gene>
    <name evidence="7" type="ORF">FH779_14600</name>
</gene>
<dbReference type="Pfam" id="PF08534">
    <property type="entry name" value="Redoxin"/>
    <property type="match status" value="1"/>
</dbReference>
<dbReference type="SUPFAM" id="SSF52833">
    <property type="entry name" value="Thioredoxin-like"/>
    <property type="match status" value="1"/>
</dbReference>
<dbReference type="PANTHER" id="PTHR42852:SF6">
    <property type="entry name" value="THIOL:DISULFIDE INTERCHANGE PROTEIN DSBE"/>
    <property type="match status" value="1"/>
</dbReference>
<evidence type="ECO:0000313" key="8">
    <source>
        <dbReference type="Proteomes" id="UP000510643"/>
    </source>
</evidence>
<feature type="chain" id="PRO_5028870988" evidence="5">
    <location>
        <begin position="18"/>
        <end position="368"/>
    </location>
</feature>
<dbReference type="InterPro" id="IPR013766">
    <property type="entry name" value="Thioredoxin_domain"/>
</dbReference>
<dbReference type="GeneID" id="78402712"/>
<protein>
    <submittedName>
        <fullName evidence="7">TlpA family protein disulfide reductase</fullName>
    </submittedName>
</protein>
<dbReference type="PANTHER" id="PTHR42852">
    <property type="entry name" value="THIOL:DISULFIDE INTERCHANGE PROTEIN DSBE"/>
    <property type="match status" value="1"/>
</dbReference>
<name>A0A7H9DVU0_9FLAO</name>
<feature type="domain" description="Thioredoxin" evidence="6">
    <location>
        <begin position="230"/>
        <end position="368"/>
    </location>
</feature>
<dbReference type="PROSITE" id="PS51352">
    <property type="entry name" value="THIOREDOXIN_2"/>
    <property type="match status" value="1"/>
</dbReference>
<dbReference type="EMBL" id="CP040908">
    <property type="protein sequence ID" value="QLL59240.1"/>
    <property type="molecule type" value="Genomic_DNA"/>
</dbReference>
<keyword evidence="5" id="KW-0732">Signal</keyword>
<dbReference type="Gene3D" id="3.40.30.10">
    <property type="entry name" value="Glutaredoxin"/>
    <property type="match status" value="1"/>
</dbReference>
<evidence type="ECO:0000313" key="7">
    <source>
        <dbReference type="EMBL" id="QLL59240.1"/>
    </source>
</evidence>
<evidence type="ECO:0000256" key="1">
    <source>
        <dbReference type="ARBA" id="ARBA00004196"/>
    </source>
</evidence>
<dbReference type="InterPro" id="IPR036249">
    <property type="entry name" value="Thioredoxin-like_sf"/>
</dbReference>
<comment type="subcellular location">
    <subcellularLocation>
        <location evidence="1">Cell envelope</location>
    </subcellularLocation>
</comment>
<evidence type="ECO:0000256" key="4">
    <source>
        <dbReference type="ARBA" id="ARBA00023284"/>
    </source>
</evidence>
<dbReference type="GO" id="GO:0017004">
    <property type="term" value="P:cytochrome complex assembly"/>
    <property type="evidence" value="ECO:0007669"/>
    <property type="project" value="UniProtKB-KW"/>
</dbReference>
<dbReference type="CDD" id="cd02966">
    <property type="entry name" value="TlpA_like_family"/>
    <property type="match status" value="1"/>
</dbReference>
<dbReference type="InterPro" id="IPR013740">
    <property type="entry name" value="Redoxin"/>
</dbReference>
<evidence type="ECO:0000259" key="6">
    <source>
        <dbReference type="PROSITE" id="PS51352"/>
    </source>
</evidence>
<feature type="signal peptide" evidence="5">
    <location>
        <begin position="1"/>
        <end position="17"/>
    </location>
</feature>
<keyword evidence="8" id="KW-1185">Reference proteome</keyword>
<dbReference type="KEGG" id="efal:FH779_14600"/>
<keyword evidence="4" id="KW-0676">Redox-active center</keyword>
<proteinExistence type="predicted"/>
<keyword evidence="3" id="KW-1015">Disulfide bond</keyword>
<dbReference type="InterPro" id="IPR050553">
    <property type="entry name" value="Thioredoxin_ResA/DsbE_sf"/>
</dbReference>
<dbReference type="GO" id="GO:0030313">
    <property type="term" value="C:cell envelope"/>
    <property type="evidence" value="ECO:0007669"/>
    <property type="project" value="UniProtKB-SubCell"/>
</dbReference>
<dbReference type="Proteomes" id="UP000510643">
    <property type="component" value="Chromosome"/>
</dbReference>
<sequence>MKKLVYLFIFFAICVNAQKINVTVKVEELPENTVLELLPQYIRAYYENPVYDSIENTADKNTFHIDKTTFYYPYTLSYQEEENVFQLSRTFFLKNKNLNLNLNDFRSEILNDLPEKVKYNEFFKDYKIEEDAFNEYYGQMFLKYKFEFPKEVNDSINKWYNKVWMHEIELLDKYVKSNPGSVIAFWKIVEKYERYKEYPYENILNQFDASVKQSFPFKKLISNIEENKIFGQGRTFPEIKNLKDQSGKSAQINYKTKYTLIDFWFHSCKPCLVSFPDLKEVYQKYNSKGFEIVAISAEATKYIPNWKNTIKKYELPWVNLLDENREFTSKNQITSFPTNFLVDQNGKIIFRDISTSELEKFLNNNLEK</sequence>
<dbReference type="AlphaFoldDB" id="A0A7H9DVU0"/>
<evidence type="ECO:0000256" key="2">
    <source>
        <dbReference type="ARBA" id="ARBA00022748"/>
    </source>
</evidence>
<organism evidence="7 8">
    <name type="scientific">Empedobacter falsenii</name>
    <dbReference type="NCBI Taxonomy" id="343874"/>
    <lineage>
        <taxon>Bacteria</taxon>
        <taxon>Pseudomonadati</taxon>
        <taxon>Bacteroidota</taxon>
        <taxon>Flavobacteriia</taxon>
        <taxon>Flavobacteriales</taxon>
        <taxon>Weeksellaceae</taxon>
        <taxon>Empedobacter</taxon>
    </lineage>
</organism>
<keyword evidence="2" id="KW-0201">Cytochrome c-type biogenesis</keyword>
<accession>A0A7H9DVU0</accession>
<evidence type="ECO:0000256" key="3">
    <source>
        <dbReference type="ARBA" id="ARBA00023157"/>
    </source>
</evidence>
<dbReference type="RefSeq" id="WP_180905216.1">
    <property type="nucleotide sequence ID" value="NZ_CP040908.1"/>
</dbReference>
<reference evidence="7 8" key="1">
    <citation type="submission" date="2019-06" db="EMBL/GenBank/DDBJ databases">
        <title>Emergence of pandrug resistant Empedobacter falsenii in China.</title>
        <authorList>
            <person name="Dong N."/>
            <person name="Chen S."/>
            <person name="Zhang R."/>
        </authorList>
    </citation>
    <scope>NUCLEOTIDE SEQUENCE [LARGE SCALE GENOMIC DNA]</scope>
    <source>
        <strain evidence="7 8">1681-1</strain>
    </source>
</reference>
<evidence type="ECO:0000256" key="5">
    <source>
        <dbReference type="SAM" id="SignalP"/>
    </source>
</evidence>